<comment type="catalytic activity">
    <reaction evidence="6 9">
        <text>phosphonoacetaldehyde + H2O = acetaldehyde + phosphate + H(+)</text>
        <dbReference type="Rhea" id="RHEA:18905"/>
        <dbReference type="ChEBI" id="CHEBI:15343"/>
        <dbReference type="ChEBI" id="CHEBI:15377"/>
        <dbReference type="ChEBI" id="CHEBI:15378"/>
        <dbReference type="ChEBI" id="CHEBI:43474"/>
        <dbReference type="ChEBI" id="CHEBI:58383"/>
        <dbReference type="EC" id="3.11.1.1"/>
    </reaction>
</comment>
<dbReference type="SUPFAM" id="SSF56784">
    <property type="entry name" value="HAD-like"/>
    <property type="match status" value="1"/>
</dbReference>
<keyword evidence="3 9" id="KW-0378">Hydrolase</keyword>
<dbReference type="HAMAP" id="MF_01375">
    <property type="entry name" value="PhnX"/>
    <property type="match status" value="1"/>
</dbReference>
<dbReference type="Gene3D" id="3.40.50.1000">
    <property type="entry name" value="HAD superfamily/HAD-like"/>
    <property type="match status" value="1"/>
</dbReference>
<comment type="subunit">
    <text evidence="1 9">Homodimer.</text>
</comment>
<sequence length="272" mass="29366">MTQQHSDRLQAVVFDWAGTIMDFGSRAPMGAFVRLFERFGITLTVAQARGPMGMAKWDHIQALGRLPEVAAQWQARHGRPFSDADVDHLYEVFTPMNAAVIPDFADFIPGALDTVATLRARGLKIGSTTGYNRPIMEVLAPIAARAGYAPDNLVCAGDLAAGRPSPLMMYRSFADLGVWPPHTVVKVDDTGVGLAEGRNAGTWAVGVAVSGNAVGLSLAEWQALPANEQQHLRERATAQLMAEGAHYVVDSVAELLPVLEQIQARLDRGERP</sequence>
<evidence type="ECO:0000256" key="3">
    <source>
        <dbReference type="ARBA" id="ARBA00022801"/>
    </source>
</evidence>
<dbReference type="FunFam" id="1.10.150.240:FF:000006">
    <property type="entry name" value="Phosphonoacetaldehyde hydrolase"/>
    <property type="match status" value="1"/>
</dbReference>
<keyword evidence="4 9" id="KW-0460">Magnesium</keyword>
<organism evidence="10 11">
    <name type="scientific">Roseateles asaccharophilus</name>
    <dbReference type="NCBI Taxonomy" id="582607"/>
    <lineage>
        <taxon>Bacteria</taxon>
        <taxon>Pseudomonadati</taxon>
        <taxon>Pseudomonadota</taxon>
        <taxon>Betaproteobacteria</taxon>
        <taxon>Burkholderiales</taxon>
        <taxon>Sphaerotilaceae</taxon>
        <taxon>Roseateles</taxon>
    </lineage>
</organism>
<evidence type="ECO:0000313" key="10">
    <source>
        <dbReference type="EMBL" id="TDP07824.1"/>
    </source>
</evidence>
<dbReference type="SFLD" id="SFLDG01129">
    <property type="entry name" value="C1.5:_HAD__Beta-PGM__Phosphata"/>
    <property type="match status" value="1"/>
</dbReference>
<dbReference type="SFLD" id="SFLDS00003">
    <property type="entry name" value="Haloacid_Dehalogenase"/>
    <property type="match status" value="1"/>
</dbReference>
<evidence type="ECO:0000256" key="4">
    <source>
        <dbReference type="ARBA" id="ARBA00022842"/>
    </source>
</evidence>
<evidence type="ECO:0000256" key="1">
    <source>
        <dbReference type="ARBA" id="ARBA00011738"/>
    </source>
</evidence>
<feature type="active site" description="Schiff-base intermediate with substrate" evidence="9">
    <location>
        <position position="56"/>
    </location>
</feature>
<feature type="binding site" evidence="9">
    <location>
        <position position="17"/>
    </location>
    <ligand>
        <name>Mg(2+)</name>
        <dbReference type="ChEBI" id="CHEBI:18420"/>
    </ligand>
</feature>
<dbReference type="GO" id="GO:0000287">
    <property type="term" value="F:magnesium ion binding"/>
    <property type="evidence" value="ECO:0007669"/>
    <property type="project" value="UniProtKB-UniRule"/>
</dbReference>
<dbReference type="Gene3D" id="1.10.150.240">
    <property type="entry name" value="Putative phosphatase, domain 2"/>
    <property type="match status" value="1"/>
</dbReference>
<dbReference type="EC" id="3.11.1.1" evidence="8 9"/>
<dbReference type="InterPro" id="IPR023214">
    <property type="entry name" value="HAD_sf"/>
</dbReference>
<evidence type="ECO:0000256" key="5">
    <source>
        <dbReference type="ARBA" id="ARBA00023270"/>
    </source>
</evidence>
<dbReference type="GO" id="GO:0019700">
    <property type="term" value="P:organic phosphonate catabolic process"/>
    <property type="evidence" value="ECO:0007669"/>
    <property type="project" value="InterPro"/>
</dbReference>
<evidence type="ECO:0000256" key="2">
    <source>
        <dbReference type="ARBA" id="ARBA00022723"/>
    </source>
</evidence>
<dbReference type="EMBL" id="SNXE01000006">
    <property type="protein sequence ID" value="TDP07824.1"/>
    <property type="molecule type" value="Genomic_DNA"/>
</dbReference>
<feature type="active site" description="Nucleophile" evidence="9">
    <location>
        <position position="15"/>
    </location>
</feature>
<dbReference type="GO" id="GO:0008967">
    <property type="term" value="F:phosphoglycolate phosphatase activity"/>
    <property type="evidence" value="ECO:0007669"/>
    <property type="project" value="TreeGrafter"/>
</dbReference>
<comment type="cofactor">
    <cofactor evidence="9">
        <name>Mg(2+)</name>
        <dbReference type="ChEBI" id="CHEBI:18420"/>
    </cofactor>
    <text evidence="9">Binds 1 Mg(2+) ion per subunit.</text>
</comment>
<comment type="caution">
    <text evidence="10">The sequence shown here is derived from an EMBL/GenBank/DDBJ whole genome shotgun (WGS) entry which is preliminary data.</text>
</comment>
<dbReference type="InterPro" id="IPR006323">
    <property type="entry name" value="Phosphonoacetald_hydro"/>
</dbReference>
<evidence type="ECO:0000256" key="6">
    <source>
        <dbReference type="ARBA" id="ARBA00052005"/>
    </source>
</evidence>
<dbReference type="Proteomes" id="UP000295357">
    <property type="component" value="Unassembled WGS sequence"/>
</dbReference>
<evidence type="ECO:0000256" key="9">
    <source>
        <dbReference type="HAMAP-Rule" id="MF_01375"/>
    </source>
</evidence>
<reference evidence="10 11" key="1">
    <citation type="submission" date="2019-03" db="EMBL/GenBank/DDBJ databases">
        <title>Genomic Encyclopedia of Type Strains, Phase IV (KMG-IV): sequencing the most valuable type-strain genomes for metagenomic binning, comparative biology and taxonomic classification.</title>
        <authorList>
            <person name="Goeker M."/>
        </authorList>
    </citation>
    <scope>NUCLEOTIDE SEQUENCE [LARGE SCALE GENOMIC DNA]</scope>
    <source>
        <strain evidence="10 11">DSM 25082</strain>
    </source>
</reference>
<dbReference type="OrthoDB" id="5504491at2"/>
<dbReference type="InterPro" id="IPR050155">
    <property type="entry name" value="HAD-like_hydrolase_sf"/>
</dbReference>
<keyword evidence="11" id="KW-1185">Reference proteome</keyword>
<protein>
    <recommendedName>
        <fullName evidence="8 9">Phosphonoacetaldehyde hydrolase</fullName>
        <shortName evidence="9">Phosphonatase</shortName>
        <ecNumber evidence="8 9">3.11.1.1</ecNumber>
    </recommendedName>
    <alternativeName>
        <fullName evidence="9">Phosphonoacetaldehyde phosphonohydrolase</fullName>
    </alternativeName>
</protein>
<keyword evidence="2 9" id="KW-0479">Metal-binding</keyword>
<dbReference type="GO" id="GO:0006281">
    <property type="term" value="P:DNA repair"/>
    <property type="evidence" value="ECO:0007669"/>
    <property type="project" value="TreeGrafter"/>
</dbReference>
<feature type="binding site" evidence="9">
    <location>
        <position position="189"/>
    </location>
    <ligand>
        <name>Mg(2+)</name>
        <dbReference type="ChEBI" id="CHEBI:18420"/>
    </ligand>
</feature>
<dbReference type="InterPro" id="IPR023198">
    <property type="entry name" value="PGP-like_dom2"/>
</dbReference>
<dbReference type="RefSeq" id="WP_133604112.1">
    <property type="nucleotide sequence ID" value="NZ_JAUFPJ010000007.1"/>
</dbReference>
<comment type="function">
    <text evidence="7 9">Involved in phosphonate degradation.</text>
</comment>
<dbReference type="Pfam" id="PF00702">
    <property type="entry name" value="Hydrolase"/>
    <property type="match status" value="1"/>
</dbReference>
<name>A0A4R6MYV4_9BURK</name>
<dbReference type="GO" id="GO:0050194">
    <property type="term" value="F:phosphonoacetaldehyde hydrolase activity"/>
    <property type="evidence" value="ECO:0007669"/>
    <property type="project" value="UniProtKB-UniRule"/>
</dbReference>
<dbReference type="InterPro" id="IPR036412">
    <property type="entry name" value="HAD-like_sf"/>
</dbReference>
<dbReference type="PANTHER" id="PTHR43434:SF19">
    <property type="entry name" value="PHOSPHONOACETALDEHYDE HYDROLASE"/>
    <property type="match status" value="1"/>
</dbReference>
<evidence type="ECO:0000313" key="11">
    <source>
        <dbReference type="Proteomes" id="UP000295357"/>
    </source>
</evidence>
<evidence type="ECO:0000256" key="8">
    <source>
        <dbReference type="ARBA" id="ARBA00066472"/>
    </source>
</evidence>
<dbReference type="NCBIfam" id="TIGR01422">
    <property type="entry name" value="phosphonatase"/>
    <property type="match status" value="1"/>
</dbReference>
<dbReference type="PANTHER" id="PTHR43434">
    <property type="entry name" value="PHOSPHOGLYCOLATE PHOSPHATASE"/>
    <property type="match status" value="1"/>
</dbReference>
<accession>A0A4R6MYV4</accession>
<proteinExistence type="inferred from homology"/>
<gene>
    <name evidence="9" type="primary">phnX</name>
    <name evidence="10" type="ORF">DFR39_10684</name>
</gene>
<comment type="similarity">
    <text evidence="9">Belongs to the HAD-like hydrolase superfamily. PhnX family.</text>
</comment>
<dbReference type="AlphaFoldDB" id="A0A4R6MYV4"/>
<dbReference type="GO" id="GO:0005829">
    <property type="term" value="C:cytosol"/>
    <property type="evidence" value="ECO:0007669"/>
    <property type="project" value="TreeGrafter"/>
</dbReference>
<evidence type="ECO:0000256" key="7">
    <source>
        <dbReference type="ARBA" id="ARBA00056573"/>
    </source>
</evidence>
<keyword evidence="5 9" id="KW-0704">Schiff base</keyword>
<feature type="binding site" evidence="9">
    <location>
        <position position="15"/>
    </location>
    <ligand>
        <name>Mg(2+)</name>
        <dbReference type="ChEBI" id="CHEBI:18420"/>
    </ligand>
</feature>